<dbReference type="Pfam" id="PF07690">
    <property type="entry name" value="MFS_1"/>
    <property type="match status" value="1"/>
</dbReference>
<dbReference type="InterPro" id="IPR052599">
    <property type="entry name" value="SLC43A_AATransporter"/>
</dbReference>
<dbReference type="GeneID" id="19329372"/>
<dbReference type="OrthoDB" id="330047at2759"/>
<dbReference type="eggNOG" id="ENOG502QRYG">
    <property type="taxonomic scope" value="Eukaryota"/>
</dbReference>
<dbReference type="PANTHER" id="PTHR20772">
    <property type="entry name" value="PROTEIN FMP42"/>
    <property type="match status" value="1"/>
</dbReference>
<dbReference type="RefSeq" id="XP_007919217.1">
    <property type="nucleotide sequence ID" value="XM_007921026.1"/>
</dbReference>
<feature type="transmembrane region" description="Helical" evidence="3">
    <location>
        <begin position="375"/>
        <end position="394"/>
    </location>
</feature>
<evidence type="ECO:0000256" key="1">
    <source>
        <dbReference type="ARBA" id="ARBA00004141"/>
    </source>
</evidence>
<feature type="transmembrane region" description="Helical" evidence="3">
    <location>
        <begin position="414"/>
        <end position="433"/>
    </location>
</feature>
<dbReference type="AlphaFoldDB" id="R8B9H7"/>
<keyword evidence="3" id="KW-0472">Membrane</keyword>
<comment type="subcellular location">
    <subcellularLocation>
        <location evidence="1">Membrane</location>
        <topology evidence="1">Multi-pass membrane protein</topology>
    </subcellularLocation>
</comment>
<dbReference type="InterPro" id="IPR011701">
    <property type="entry name" value="MFS"/>
</dbReference>
<dbReference type="SUPFAM" id="SSF103473">
    <property type="entry name" value="MFS general substrate transporter"/>
    <property type="match status" value="1"/>
</dbReference>
<dbReference type="HOGENOM" id="CLU_014401_1_1_1"/>
<dbReference type="Gene3D" id="1.20.1250.20">
    <property type="entry name" value="MFS general substrate transporter like domains"/>
    <property type="match status" value="1"/>
</dbReference>
<proteinExistence type="predicted"/>
<dbReference type="GO" id="GO:0000329">
    <property type="term" value="C:fungal-type vacuole membrane"/>
    <property type="evidence" value="ECO:0007669"/>
    <property type="project" value="TreeGrafter"/>
</dbReference>
<feature type="transmembrane region" description="Helical" evidence="3">
    <location>
        <begin position="136"/>
        <end position="156"/>
    </location>
</feature>
<organism evidence="4 5">
    <name type="scientific">Phaeoacremonium minimum (strain UCR-PA7)</name>
    <name type="common">Esca disease fungus</name>
    <name type="synonym">Togninia minima</name>
    <dbReference type="NCBI Taxonomy" id="1286976"/>
    <lineage>
        <taxon>Eukaryota</taxon>
        <taxon>Fungi</taxon>
        <taxon>Dikarya</taxon>
        <taxon>Ascomycota</taxon>
        <taxon>Pezizomycotina</taxon>
        <taxon>Sordariomycetes</taxon>
        <taxon>Sordariomycetidae</taxon>
        <taxon>Togniniales</taxon>
        <taxon>Togniniaceae</taxon>
        <taxon>Phaeoacremonium</taxon>
    </lineage>
</organism>
<dbReference type="EMBL" id="KB933365">
    <property type="protein sequence ID" value="EON95965.1"/>
    <property type="molecule type" value="Genomic_DNA"/>
</dbReference>
<keyword evidence="3" id="KW-1133">Transmembrane helix</keyword>
<feature type="region of interest" description="Disordered" evidence="2">
    <location>
        <begin position="1"/>
        <end position="25"/>
    </location>
</feature>
<dbReference type="PANTHER" id="PTHR20772:SF4">
    <property type="entry name" value="HYPOTHETICAL AMINO ACID TRANSPORTER (EUROFUNG)"/>
    <property type="match status" value="1"/>
</dbReference>
<name>R8B9H7_PHAM7</name>
<evidence type="ECO:0000256" key="2">
    <source>
        <dbReference type="SAM" id="MobiDB-lite"/>
    </source>
</evidence>
<reference evidence="5" key="1">
    <citation type="journal article" date="2013" name="Genome Announc.">
        <title>Draft genome sequence of the ascomycete Phaeoacremonium aleophilum strain UCR-PA7, a causal agent of the esca disease complex in grapevines.</title>
        <authorList>
            <person name="Blanco-Ulate B."/>
            <person name="Rolshausen P."/>
            <person name="Cantu D."/>
        </authorList>
    </citation>
    <scope>NUCLEOTIDE SEQUENCE [LARGE SCALE GENOMIC DNA]</scope>
    <source>
        <strain evidence="5">UCR-PA7</strain>
    </source>
</reference>
<sequence length="596" mass="65544">MSLARHATPIEGVDREEQHHDDDSASRSAWRRLSYDAFAPVEPLALVAQDPTPNLAAYKVSAIRRAAQVAFAILACCFASGIVFGFASLKPVLIAEGVYGELCPSAGDGEEISRAARLFDDDPDVPCPEQDMRLNLFFIVGSITTNVSSLFAGAILDRYGRRVCYLASSVFLAAGCILMGYAFAIPEFDGYLVGNVFLGLGGTFIFVPSFQLANAFPRHSGLVVAMVTGAFDASAAVFLFYRMAWDASGATFTPSQFFFGYLIIPVVIFIAEWTFMPRDAYHSTPQLEQKIAKAQDPMRDVHVSDDEISSDGELRRVRSNRALRRQARLDQIEELLGDAEEREERAEQEEKRLVVSGVWGVLHGLPAHRQMLTPWFILIVLLTVLQMLRMNYFIATIRSQYRFMLGSEEYAEDINHFFDAALPIGGVVATPFIGVLLNNLSVATALGVLTVFIIIIGVLNCLPFLWAGYATVVAFVLFRPLYYSAMSDYATKVFGFATFGRVYGMIICLSGLVNFVQSGLDALTHGPLHGDPTPINIAMAIAGTILGLILTAFVAIQTREYKEELKEESAPPERVPLIREETAEYGAVPQITTQTV</sequence>
<feature type="transmembrane region" description="Helical" evidence="3">
    <location>
        <begin position="257"/>
        <end position="275"/>
    </location>
</feature>
<feature type="transmembrane region" description="Helical" evidence="3">
    <location>
        <begin position="464"/>
        <end position="482"/>
    </location>
</feature>
<feature type="compositionally biased region" description="Basic and acidic residues" evidence="2">
    <location>
        <begin position="12"/>
        <end position="25"/>
    </location>
</feature>
<dbReference type="KEGG" id="tmn:UCRPA7_8513"/>
<keyword evidence="3" id="KW-0812">Transmembrane</keyword>
<feature type="transmembrane region" description="Helical" evidence="3">
    <location>
        <begin position="190"/>
        <end position="210"/>
    </location>
</feature>
<feature type="transmembrane region" description="Helical" evidence="3">
    <location>
        <begin position="163"/>
        <end position="184"/>
    </location>
</feature>
<feature type="transmembrane region" description="Helical" evidence="3">
    <location>
        <begin position="535"/>
        <end position="556"/>
    </location>
</feature>
<feature type="transmembrane region" description="Helical" evidence="3">
    <location>
        <begin position="440"/>
        <end position="458"/>
    </location>
</feature>
<evidence type="ECO:0000313" key="5">
    <source>
        <dbReference type="Proteomes" id="UP000014074"/>
    </source>
</evidence>
<feature type="transmembrane region" description="Helical" evidence="3">
    <location>
        <begin position="494"/>
        <end position="515"/>
    </location>
</feature>
<dbReference type="Proteomes" id="UP000014074">
    <property type="component" value="Unassembled WGS sequence"/>
</dbReference>
<dbReference type="InterPro" id="IPR036259">
    <property type="entry name" value="MFS_trans_sf"/>
</dbReference>
<evidence type="ECO:0000256" key="3">
    <source>
        <dbReference type="SAM" id="Phobius"/>
    </source>
</evidence>
<dbReference type="GO" id="GO:0022857">
    <property type="term" value="F:transmembrane transporter activity"/>
    <property type="evidence" value="ECO:0007669"/>
    <property type="project" value="InterPro"/>
</dbReference>
<gene>
    <name evidence="4" type="ORF">UCRPA7_8513</name>
</gene>
<evidence type="ECO:0000313" key="4">
    <source>
        <dbReference type="EMBL" id="EON95965.1"/>
    </source>
</evidence>
<feature type="transmembrane region" description="Helical" evidence="3">
    <location>
        <begin position="222"/>
        <end position="245"/>
    </location>
</feature>
<feature type="transmembrane region" description="Helical" evidence="3">
    <location>
        <begin position="69"/>
        <end position="89"/>
    </location>
</feature>
<keyword evidence="5" id="KW-1185">Reference proteome</keyword>
<protein>
    <submittedName>
        <fullName evidence="4">Putative mfs protein</fullName>
    </submittedName>
</protein>
<accession>R8B9H7</accession>